<proteinExistence type="predicted"/>
<accession>A0A0A8YI13</accession>
<reference evidence="2" key="2">
    <citation type="journal article" date="2015" name="Data Brief">
        <title>Shoot transcriptome of the giant reed, Arundo donax.</title>
        <authorList>
            <person name="Barrero R.A."/>
            <person name="Guerrero F.D."/>
            <person name="Moolhuijzen P."/>
            <person name="Goolsby J.A."/>
            <person name="Tidwell J."/>
            <person name="Bellgard S.E."/>
            <person name="Bellgard M.I."/>
        </authorList>
    </citation>
    <scope>NUCLEOTIDE SEQUENCE</scope>
    <source>
        <tissue evidence="2">Shoot tissue taken approximately 20 cm above the soil surface</tissue>
    </source>
</reference>
<dbReference type="EMBL" id="GBRH01275328">
    <property type="protein sequence ID" value="JAD22567.1"/>
    <property type="molecule type" value="Transcribed_RNA"/>
</dbReference>
<feature type="region of interest" description="Disordered" evidence="1">
    <location>
        <begin position="1"/>
        <end position="32"/>
    </location>
</feature>
<sequence length="32" mass="3594">MSGFCHNMKKKAEFTNNTSVRTGPPKQLILNT</sequence>
<evidence type="ECO:0000313" key="2">
    <source>
        <dbReference type="EMBL" id="JAD22567.1"/>
    </source>
</evidence>
<reference evidence="2" key="1">
    <citation type="submission" date="2014-09" db="EMBL/GenBank/DDBJ databases">
        <authorList>
            <person name="Magalhaes I.L.F."/>
            <person name="Oliveira U."/>
            <person name="Santos F.R."/>
            <person name="Vidigal T.H.D.A."/>
            <person name="Brescovit A.D."/>
            <person name="Santos A.J."/>
        </authorList>
    </citation>
    <scope>NUCLEOTIDE SEQUENCE</scope>
    <source>
        <tissue evidence="2">Shoot tissue taken approximately 20 cm above the soil surface</tissue>
    </source>
</reference>
<dbReference type="AlphaFoldDB" id="A0A0A8YI13"/>
<name>A0A0A8YI13_ARUDO</name>
<protein>
    <submittedName>
        <fullName evidence="2">Uncharacterized protein</fullName>
    </submittedName>
</protein>
<organism evidence="2">
    <name type="scientific">Arundo donax</name>
    <name type="common">Giant reed</name>
    <name type="synonym">Donax arundinaceus</name>
    <dbReference type="NCBI Taxonomy" id="35708"/>
    <lineage>
        <taxon>Eukaryota</taxon>
        <taxon>Viridiplantae</taxon>
        <taxon>Streptophyta</taxon>
        <taxon>Embryophyta</taxon>
        <taxon>Tracheophyta</taxon>
        <taxon>Spermatophyta</taxon>
        <taxon>Magnoliopsida</taxon>
        <taxon>Liliopsida</taxon>
        <taxon>Poales</taxon>
        <taxon>Poaceae</taxon>
        <taxon>PACMAD clade</taxon>
        <taxon>Arundinoideae</taxon>
        <taxon>Arundineae</taxon>
        <taxon>Arundo</taxon>
    </lineage>
</organism>
<evidence type="ECO:0000256" key="1">
    <source>
        <dbReference type="SAM" id="MobiDB-lite"/>
    </source>
</evidence>